<reference evidence="3" key="3">
    <citation type="submission" date="2025-09" db="UniProtKB">
        <authorList>
            <consortium name="Ensembl"/>
        </authorList>
    </citation>
    <scope>IDENTIFICATION</scope>
</reference>
<feature type="region of interest" description="Disordered" evidence="1">
    <location>
        <begin position="1"/>
        <end position="30"/>
    </location>
</feature>
<dbReference type="InterPro" id="IPR013098">
    <property type="entry name" value="Ig_I-set"/>
</dbReference>
<dbReference type="STRING" id="161767.ENSAPEP00000005487"/>
<dbReference type="AlphaFoldDB" id="A0A3P8S063"/>
<name>A0A3P8S063_AMPPE</name>
<dbReference type="GeneTree" id="ENSGT00940000177273"/>
<dbReference type="Ensembl" id="ENSAPET00000005629.1">
    <property type="protein sequence ID" value="ENSAPEP00000005487.1"/>
    <property type="gene ID" value="ENSAPEG00000003928.1"/>
</dbReference>
<dbReference type="Gene3D" id="2.60.40.10">
    <property type="entry name" value="Immunoglobulins"/>
    <property type="match status" value="1"/>
</dbReference>
<protein>
    <recommendedName>
        <fullName evidence="2">Immunoglobulin I-set domain-containing protein</fullName>
    </recommendedName>
</protein>
<evidence type="ECO:0000313" key="4">
    <source>
        <dbReference type="Proteomes" id="UP000265080"/>
    </source>
</evidence>
<evidence type="ECO:0000256" key="1">
    <source>
        <dbReference type="SAM" id="MobiDB-lite"/>
    </source>
</evidence>
<feature type="domain" description="Immunoglobulin I-set" evidence="2">
    <location>
        <begin position="58"/>
        <end position="100"/>
    </location>
</feature>
<sequence length="195" mass="21435">SKPSADKETPGLPETKPVPPEPRKRLHRKASIVSLEKDVESGFDLKSSLQKENNEVQKIIQPDGECSLVIKNLISSDSGVYACEAVNKFGVASYNGNVTVVQPTPQRPVHLPLAAITPLQLAPTKPEARSHNQSQETSMDANYVESVSVSLWEAFNLMEPDSQMNLQEKRCSSLIASSSEEHIQSCKTKLIQLQN</sequence>
<reference evidence="3 4" key="1">
    <citation type="submission" date="2018-03" db="EMBL/GenBank/DDBJ databases">
        <title>Finding Nemo's genes: A chromosome-scale reference assembly of the genome of the orange clownfish Amphiprion percula.</title>
        <authorList>
            <person name="Lehmann R."/>
        </authorList>
    </citation>
    <scope>NUCLEOTIDE SEQUENCE</scope>
</reference>
<keyword evidence="4" id="KW-1185">Reference proteome</keyword>
<organism evidence="3 4">
    <name type="scientific">Amphiprion percula</name>
    <name type="common">Orange clownfish</name>
    <name type="synonym">Lutjanus percula</name>
    <dbReference type="NCBI Taxonomy" id="161767"/>
    <lineage>
        <taxon>Eukaryota</taxon>
        <taxon>Metazoa</taxon>
        <taxon>Chordata</taxon>
        <taxon>Craniata</taxon>
        <taxon>Vertebrata</taxon>
        <taxon>Euteleostomi</taxon>
        <taxon>Actinopterygii</taxon>
        <taxon>Neopterygii</taxon>
        <taxon>Teleostei</taxon>
        <taxon>Neoteleostei</taxon>
        <taxon>Acanthomorphata</taxon>
        <taxon>Ovalentaria</taxon>
        <taxon>Pomacentridae</taxon>
        <taxon>Amphiprion</taxon>
    </lineage>
</organism>
<accession>A0A3P8S063</accession>
<evidence type="ECO:0000259" key="2">
    <source>
        <dbReference type="Pfam" id="PF07679"/>
    </source>
</evidence>
<dbReference type="InterPro" id="IPR036179">
    <property type="entry name" value="Ig-like_dom_sf"/>
</dbReference>
<evidence type="ECO:0000313" key="3">
    <source>
        <dbReference type="Ensembl" id="ENSAPEP00000005487.1"/>
    </source>
</evidence>
<dbReference type="Pfam" id="PF07679">
    <property type="entry name" value="I-set"/>
    <property type="match status" value="1"/>
</dbReference>
<reference evidence="3" key="2">
    <citation type="submission" date="2025-08" db="UniProtKB">
        <authorList>
            <consortium name="Ensembl"/>
        </authorList>
    </citation>
    <scope>IDENTIFICATION</scope>
</reference>
<dbReference type="Proteomes" id="UP000265080">
    <property type="component" value="Chromosome 2"/>
</dbReference>
<dbReference type="SUPFAM" id="SSF48726">
    <property type="entry name" value="Immunoglobulin"/>
    <property type="match status" value="1"/>
</dbReference>
<proteinExistence type="predicted"/>
<dbReference type="InterPro" id="IPR013783">
    <property type="entry name" value="Ig-like_fold"/>
</dbReference>